<keyword evidence="17" id="KW-1185">Reference proteome</keyword>
<evidence type="ECO:0000313" key="17">
    <source>
        <dbReference type="Proteomes" id="UP000218505"/>
    </source>
</evidence>
<dbReference type="PROSITE" id="PS51273">
    <property type="entry name" value="GATASE_TYPE_1"/>
    <property type="match status" value="1"/>
</dbReference>
<dbReference type="GO" id="GO:0016829">
    <property type="term" value="F:lyase activity"/>
    <property type="evidence" value="ECO:0007669"/>
    <property type="project" value="UniProtKB-KW"/>
</dbReference>
<evidence type="ECO:0000256" key="3">
    <source>
        <dbReference type="ARBA" id="ARBA00011152"/>
    </source>
</evidence>
<dbReference type="Pfam" id="PF00117">
    <property type="entry name" value="GATase"/>
    <property type="match status" value="1"/>
</dbReference>
<evidence type="ECO:0000256" key="11">
    <source>
        <dbReference type="ARBA" id="ARBA00047838"/>
    </source>
</evidence>
<keyword evidence="9 13" id="KW-0456">Lyase</keyword>
<comment type="pathway">
    <text evidence="2 13">Amino-acid biosynthesis; L-histidine biosynthesis; L-histidine from 5-phospho-alpha-D-ribose 1-diphosphate: step 5/9.</text>
</comment>
<comment type="function">
    <text evidence="10 13">IGPS catalyzes the conversion of PRFAR and glutamine to IGP, AICAR and glutamate. The HisH subunit catalyzes the hydrolysis of glutamine to glutamate and ammonia as part of the synthesis of IGP and AICAR. The resulting ammonia molecule is channeled to the active site of HisF.</text>
</comment>
<evidence type="ECO:0000256" key="7">
    <source>
        <dbReference type="ARBA" id="ARBA00022962"/>
    </source>
</evidence>
<keyword evidence="7 13" id="KW-0315">Glutamine amidotransferase</keyword>
<dbReference type="AlphaFoldDB" id="A0A290ZC85"/>
<evidence type="ECO:0000256" key="8">
    <source>
        <dbReference type="ARBA" id="ARBA00023102"/>
    </source>
</evidence>
<comment type="catalytic activity">
    <reaction evidence="11 13">
        <text>5-[(5-phospho-1-deoxy-D-ribulos-1-ylimino)methylamino]-1-(5-phospho-beta-D-ribosyl)imidazole-4-carboxamide + L-glutamine = D-erythro-1-(imidazol-4-yl)glycerol 3-phosphate + 5-amino-1-(5-phospho-beta-D-ribosyl)imidazole-4-carboxamide + L-glutamate + H(+)</text>
        <dbReference type="Rhea" id="RHEA:24793"/>
        <dbReference type="ChEBI" id="CHEBI:15378"/>
        <dbReference type="ChEBI" id="CHEBI:29985"/>
        <dbReference type="ChEBI" id="CHEBI:58278"/>
        <dbReference type="ChEBI" id="CHEBI:58359"/>
        <dbReference type="ChEBI" id="CHEBI:58475"/>
        <dbReference type="ChEBI" id="CHEBI:58525"/>
        <dbReference type="EC" id="4.3.2.10"/>
    </reaction>
</comment>
<dbReference type="Proteomes" id="UP000218505">
    <property type="component" value="Chromosome"/>
</dbReference>
<evidence type="ECO:0000259" key="15">
    <source>
        <dbReference type="Pfam" id="PF00117"/>
    </source>
</evidence>
<gene>
    <name evidence="13" type="primary">hisH</name>
    <name evidence="16" type="ORF">CNX65_28010</name>
</gene>
<dbReference type="KEGG" id="apre:CNX65_28010"/>
<dbReference type="GO" id="GO:0005737">
    <property type="term" value="C:cytoplasm"/>
    <property type="evidence" value="ECO:0007669"/>
    <property type="project" value="UniProtKB-SubCell"/>
</dbReference>
<feature type="active site" evidence="13 14">
    <location>
        <position position="193"/>
    </location>
</feature>
<protein>
    <recommendedName>
        <fullName evidence="13">Imidazole glycerol phosphate synthase subunit HisH</fullName>
        <ecNumber evidence="13">4.3.2.10</ecNumber>
    </recommendedName>
    <alternativeName>
        <fullName evidence="13">IGP synthase glutaminase subunit</fullName>
        <ecNumber evidence="13">3.5.1.2</ecNumber>
    </alternativeName>
    <alternativeName>
        <fullName evidence="13">IGP synthase subunit HisH</fullName>
    </alternativeName>
    <alternativeName>
        <fullName evidence="13">ImGP synthase subunit HisH</fullName>
        <shortName evidence="13">IGPS subunit HisH</shortName>
    </alternativeName>
</protein>
<comment type="subunit">
    <text evidence="3 13">Heterodimer of HisH and HisF.</text>
</comment>
<keyword evidence="8 13" id="KW-0368">Histidine biosynthesis</keyword>
<dbReference type="HAMAP" id="MF_00278">
    <property type="entry name" value="HisH"/>
    <property type="match status" value="1"/>
</dbReference>
<dbReference type="InterPro" id="IPR010139">
    <property type="entry name" value="Imidazole-glycPsynth_HisH"/>
</dbReference>
<dbReference type="EC" id="4.3.2.10" evidence="13"/>
<evidence type="ECO:0000256" key="6">
    <source>
        <dbReference type="ARBA" id="ARBA00022801"/>
    </source>
</evidence>
<dbReference type="EC" id="3.5.1.2" evidence="13"/>
<feature type="domain" description="Glutamine amidotransferase" evidence="15">
    <location>
        <begin position="5"/>
        <end position="207"/>
    </location>
</feature>
<dbReference type="PANTHER" id="PTHR42701:SF1">
    <property type="entry name" value="IMIDAZOLE GLYCEROL PHOSPHATE SYNTHASE SUBUNIT HISH"/>
    <property type="match status" value="1"/>
</dbReference>
<sequence length="210" mass="22694">MARVVVLDYGSGNLRSAERALQRVGADVEVTADPKAVLDADGLVVPGVGAYAACVAGLNAVRGGRLIGQRLAGGRPVLGICVGMQILFERGIEHDVETEGCGEWPGTVERLRAPIVPHMGWNTVQTPEGSQLFAGQAEDTRFYFVHSYGVRTWELQPAEHLRPPLVTWAEHGGDRFVAAVENGPLWATQFHPEKSGDAGARLLENWLKSF</sequence>
<evidence type="ECO:0000256" key="1">
    <source>
        <dbReference type="ARBA" id="ARBA00004496"/>
    </source>
</evidence>
<name>A0A290ZC85_9PSEU</name>
<keyword evidence="4 13" id="KW-0963">Cytoplasm</keyword>
<evidence type="ECO:0000256" key="5">
    <source>
        <dbReference type="ARBA" id="ARBA00022605"/>
    </source>
</evidence>
<evidence type="ECO:0000256" key="4">
    <source>
        <dbReference type="ARBA" id="ARBA00022490"/>
    </source>
</evidence>
<dbReference type="PIRSF" id="PIRSF000495">
    <property type="entry name" value="Amidotransf_hisH"/>
    <property type="match status" value="1"/>
</dbReference>
<accession>A0A290ZC85</accession>
<dbReference type="RefSeq" id="WP_096496419.1">
    <property type="nucleotide sequence ID" value="NZ_CP023445.1"/>
</dbReference>
<reference evidence="16" key="1">
    <citation type="submission" date="2017-09" db="EMBL/GenBank/DDBJ databases">
        <title>Complete Genome Sequence of ansamitocin-producing Bacterium Actinosynnema pretiosum X47.</title>
        <authorList>
            <person name="Cao G."/>
            <person name="Zong G."/>
            <person name="Zhong C."/>
            <person name="Fu J."/>
        </authorList>
    </citation>
    <scope>NUCLEOTIDE SEQUENCE [LARGE SCALE GENOMIC DNA]</scope>
    <source>
        <strain evidence="16">X47</strain>
    </source>
</reference>
<dbReference type="GO" id="GO:0000105">
    <property type="term" value="P:L-histidine biosynthetic process"/>
    <property type="evidence" value="ECO:0007669"/>
    <property type="project" value="UniProtKB-UniRule"/>
</dbReference>
<comment type="catalytic activity">
    <reaction evidence="12 13">
        <text>L-glutamine + H2O = L-glutamate + NH4(+)</text>
        <dbReference type="Rhea" id="RHEA:15889"/>
        <dbReference type="ChEBI" id="CHEBI:15377"/>
        <dbReference type="ChEBI" id="CHEBI:28938"/>
        <dbReference type="ChEBI" id="CHEBI:29985"/>
        <dbReference type="ChEBI" id="CHEBI:58359"/>
        <dbReference type="EC" id="3.5.1.2"/>
    </reaction>
</comment>
<evidence type="ECO:0000256" key="10">
    <source>
        <dbReference type="ARBA" id="ARBA00025299"/>
    </source>
</evidence>
<dbReference type="InterPro" id="IPR029062">
    <property type="entry name" value="Class_I_gatase-like"/>
</dbReference>
<keyword evidence="5 13" id="KW-0028">Amino-acid biosynthesis</keyword>
<evidence type="ECO:0000256" key="13">
    <source>
        <dbReference type="HAMAP-Rule" id="MF_00278"/>
    </source>
</evidence>
<keyword evidence="6 13" id="KW-0378">Hydrolase</keyword>
<dbReference type="SUPFAM" id="SSF52317">
    <property type="entry name" value="Class I glutamine amidotransferase-like"/>
    <property type="match status" value="1"/>
</dbReference>
<feature type="active site" description="Nucleophile" evidence="13 14">
    <location>
        <position position="81"/>
    </location>
</feature>
<organism evidence="16 17">
    <name type="scientific">Actinosynnema pretiosum</name>
    <dbReference type="NCBI Taxonomy" id="42197"/>
    <lineage>
        <taxon>Bacteria</taxon>
        <taxon>Bacillati</taxon>
        <taxon>Actinomycetota</taxon>
        <taxon>Actinomycetes</taxon>
        <taxon>Pseudonocardiales</taxon>
        <taxon>Pseudonocardiaceae</taxon>
        <taxon>Actinosynnema</taxon>
    </lineage>
</organism>
<evidence type="ECO:0000256" key="12">
    <source>
        <dbReference type="ARBA" id="ARBA00049534"/>
    </source>
</evidence>
<dbReference type="GO" id="GO:0004359">
    <property type="term" value="F:glutaminase activity"/>
    <property type="evidence" value="ECO:0007669"/>
    <property type="project" value="UniProtKB-EC"/>
</dbReference>
<proteinExistence type="inferred from homology"/>
<dbReference type="EMBL" id="CP023445">
    <property type="protein sequence ID" value="ATE56650.1"/>
    <property type="molecule type" value="Genomic_DNA"/>
</dbReference>
<dbReference type="FunFam" id="3.40.50.880:FF:000056">
    <property type="entry name" value="Imidazole glycerol phosphate synthase subunit HisH"/>
    <property type="match status" value="1"/>
</dbReference>
<dbReference type="UniPathway" id="UPA00031">
    <property type="reaction ID" value="UER00010"/>
</dbReference>
<dbReference type="NCBIfam" id="TIGR01855">
    <property type="entry name" value="IMP_synth_hisH"/>
    <property type="match status" value="1"/>
</dbReference>
<dbReference type="Gene3D" id="3.40.50.880">
    <property type="match status" value="1"/>
</dbReference>
<comment type="subcellular location">
    <subcellularLocation>
        <location evidence="1 13">Cytoplasm</location>
    </subcellularLocation>
</comment>
<feature type="active site" evidence="13 14">
    <location>
        <position position="191"/>
    </location>
</feature>
<dbReference type="CDD" id="cd01748">
    <property type="entry name" value="GATase1_IGP_Synthase"/>
    <property type="match status" value="1"/>
</dbReference>
<evidence type="ECO:0000313" key="16">
    <source>
        <dbReference type="EMBL" id="ATE56650.1"/>
    </source>
</evidence>
<evidence type="ECO:0000256" key="14">
    <source>
        <dbReference type="PIRSR" id="PIRSR000495-1"/>
    </source>
</evidence>
<dbReference type="InterPro" id="IPR017926">
    <property type="entry name" value="GATASE"/>
</dbReference>
<evidence type="ECO:0000256" key="2">
    <source>
        <dbReference type="ARBA" id="ARBA00005091"/>
    </source>
</evidence>
<dbReference type="PANTHER" id="PTHR42701">
    <property type="entry name" value="IMIDAZOLE GLYCEROL PHOSPHATE SYNTHASE SUBUNIT HISH"/>
    <property type="match status" value="1"/>
</dbReference>
<dbReference type="GO" id="GO:0000107">
    <property type="term" value="F:imidazoleglycerol-phosphate synthase activity"/>
    <property type="evidence" value="ECO:0007669"/>
    <property type="project" value="UniProtKB-UniRule"/>
</dbReference>
<evidence type="ECO:0000256" key="9">
    <source>
        <dbReference type="ARBA" id="ARBA00023239"/>
    </source>
</evidence>